<evidence type="ECO:0000256" key="6">
    <source>
        <dbReference type="ARBA" id="ARBA00022741"/>
    </source>
</evidence>
<dbReference type="GeneID" id="19140903"/>
<evidence type="ECO:0000256" key="4">
    <source>
        <dbReference type="ARBA" id="ARBA00022507"/>
    </source>
</evidence>
<dbReference type="KEGG" id="bsc:COCSADRAFT_82593"/>
<dbReference type="InterPro" id="IPR000253">
    <property type="entry name" value="FHA_dom"/>
</dbReference>
<dbReference type="InterPro" id="IPR008984">
    <property type="entry name" value="SMAD_FHA_dom_sf"/>
</dbReference>
<dbReference type="EMBL" id="KB445639">
    <property type="protein sequence ID" value="EMD67867.1"/>
    <property type="molecule type" value="Genomic_DNA"/>
</dbReference>
<keyword evidence="11" id="KW-0675">Receptor</keyword>
<dbReference type="GO" id="GO:0004932">
    <property type="term" value="F:mating-type factor pheromone receptor activity"/>
    <property type="evidence" value="ECO:0007669"/>
    <property type="project" value="InterPro"/>
</dbReference>
<keyword evidence="9" id="KW-0297">G-protein coupled receptor</keyword>
<dbReference type="GO" id="GO:0005886">
    <property type="term" value="C:plasma membrane"/>
    <property type="evidence" value="ECO:0007669"/>
    <property type="project" value="TreeGrafter"/>
</dbReference>
<feature type="transmembrane region" description="Helical" evidence="14">
    <location>
        <begin position="190"/>
        <end position="212"/>
    </location>
</feature>
<dbReference type="PRINTS" id="PR00899">
    <property type="entry name" value="GPCRSTE3"/>
</dbReference>
<feature type="transmembrane region" description="Helical" evidence="14">
    <location>
        <begin position="142"/>
        <end position="162"/>
    </location>
</feature>
<sequence>MPSGAVDVLDSGTAYPQGYSMDAPIYTQAILFPAFAFPAWILCVPAMVWHFRQANIAAASNVLWIILHNFFNSINALIWPRDNLLEWWDGNVWCDIHVRIQVASYVGVAASAAMITRKLARVMDTRNITVSSSRNSRIREKIWELVWCWGAPMVLAIVYYVVQPARYTIYGIVGCQSTYDNSWPSLVLSIMWFPIAMAFATFWSILLVYRLYRYRKEFHSLVVAQNTTTSRFVRLFILSMTISLVYLTYSIYITIETSFVLTESYSWSYVHDPVRFNTIIHVPVQGKVSYDKWIQVVTGYIVFLLFGTGVDAYNFYRTVMVSMGLGKVWPSLHEPRRNGQRTPSSFIAAKSWTSSVSSKAKSLLWSSKSDSTASVGDVYADFPRSNSVALDSISAVHNGDAETALITGSQCHIESSTTPTRPSSFKRWFARSDLGGSVLPLFNYRDITGVAINDTGKSSAPITSPGVHAHVWTTEDAPNERASEGEGVFVSHEVYQHRHDMHDNESDSSAIEICGNEYFYLGRDTELCRYTWCDDLTVSRLHLRIHCILYEQDPISNIAPFVYATDLSANGTYLKKRDSEHVACQDDEILMGHNNTFLLGHGDELNISDTITLIYLSKSPVQSVDMTSTQEMEIQTFSSRYLVTARMLGEGGYGKVLVGVVRKTQKQLACKVVRLDKIAVNTVSSPTTDQNQHAFQLRDRCHREFNILKDLSHPNIIALEKVFCSHDNIYIFQELITGGDLFSFLEFNGGSLDSTQAAAIVFQILKGIEYLHKLDIVHRDLKPDNILMSSLEDTARVVITDFGNARLLPCKSNQATKYQRMFSHVGTLEYAAPEIHRANPAIPAGNGYSKSVDMWSVGSLTATILSGDHLFTDRNHPDYHKNPQGVIVGLAAICDLSALDDEHHPSWRLIGPHPKDFMRKLLVLNEESRMTATEALTHSWFTSQSDSLEKQYACSIANWKPQNKDLHLVENI</sequence>
<dbReference type="Gene3D" id="3.30.200.20">
    <property type="entry name" value="Phosphorylase Kinase, domain 1"/>
    <property type="match status" value="1"/>
</dbReference>
<keyword evidence="18" id="KW-1185">Reference proteome</keyword>
<dbReference type="Pfam" id="PF02076">
    <property type="entry name" value="STE3"/>
    <property type="match status" value="1"/>
</dbReference>
<evidence type="ECO:0000256" key="2">
    <source>
        <dbReference type="ARBA" id="ARBA00005575"/>
    </source>
</evidence>
<evidence type="ECO:0000256" key="10">
    <source>
        <dbReference type="ARBA" id="ARBA00023136"/>
    </source>
</evidence>
<proteinExistence type="inferred from homology"/>
<feature type="transmembrane region" description="Helical" evidence="14">
    <location>
        <begin position="56"/>
        <end position="78"/>
    </location>
</feature>
<keyword evidence="4" id="KW-0589">Pheromone response</keyword>
<evidence type="ECO:0000256" key="11">
    <source>
        <dbReference type="ARBA" id="ARBA00023170"/>
    </source>
</evidence>
<dbReference type="PANTHER" id="PTHR28097:SF1">
    <property type="entry name" value="PHEROMONE A FACTOR RECEPTOR"/>
    <property type="match status" value="1"/>
</dbReference>
<feature type="non-terminal residue" evidence="17">
    <location>
        <position position="972"/>
    </location>
</feature>
<dbReference type="OMA" id="QDARILM"/>
<protein>
    <recommendedName>
        <fullName evidence="19">Protein kinase domain-containing protein</fullName>
    </recommendedName>
</protein>
<dbReference type="GO" id="GO:0000750">
    <property type="term" value="P:pheromone-dependent signal transduction involved in conjugation with cellular fusion"/>
    <property type="evidence" value="ECO:0007669"/>
    <property type="project" value="TreeGrafter"/>
</dbReference>
<evidence type="ECO:0000256" key="12">
    <source>
        <dbReference type="ARBA" id="ARBA00023224"/>
    </source>
</evidence>
<comment type="similarity">
    <text evidence="3">Belongs to the G-protein coupled receptor 4 family.</text>
</comment>
<evidence type="ECO:0008006" key="19">
    <source>
        <dbReference type="Google" id="ProtNLM"/>
    </source>
</evidence>
<feature type="transmembrane region" description="Helical" evidence="14">
    <location>
        <begin position="25"/>
        <end position="49"/>
    </location>
</feature>
<dbReference type="PROSITE" id="PS00108">
    <property type="entry name" value="PROTEIN_KINASE_ST"/>
    <property type="match status" value="1"/>
</dbReference>
<dbReference type="InterPro" id="IPR001499">
    <property type="entry name" value="GPCR_STE3"/>
</dbReference>
<comment type="subcellular location">
    <subcellularLocation>
        <location evidence="1">Membrane</location>
        <topology evidence="1">Multi-pass membrane protein</topology>
    </subcellularLocation>
</comment>
<dbReference type="OrthoDB" id="74764at2759"/>
<feature type="domain" description="Protein kinase" evidence="16">
    <location>
        <begin position="642"/>
        <end position="941"/>
    </location>
</feature>
<dbReference type="SMART" id="SM00220">
    <property type="entry name" value="S_TKc"/>
    <property type="match status" value="1"/>
</dbReference>
<evidence type="ECO:0000256" key="8">
    <source>
        <dbReference type="ARBA" id="ARBA00022989"/>
    </source>
</evidence>
<dbReference type="Gene3D" id="1.10.510.10">
    <property type="entry name" value="Transferase(Phosphotransferase) domain 1"/>
    <property type="match status" value="1"/>
</dbReference>
<dbReference type="PANTHER" id="PTHR28097">
    <property type="entry name" value="PHEROMONE A FACTOR RECEPTOR"/>
    <property type="match status" value="1"/>
</dbReference>
<feature type="domain" description="FHA" evidence="15">
    <location>
        <begin position="519"/>
        <end position="579"/>
    </location>
</feature>
<keyword evidence="7 13" id="KW-0067">ATP-binding</keyword>
<dbReference type="PROSITE" id="PS50011">
    <property type="entry name" value="PROTEIN_KINASE_DOM"/>
    <property type="match status" value="1"/>
</dbReference>
<dbReference type="InterPro" id="IPR008271">
    <property type="entry name" value="Ser/Thr_kinase_AS"/>
</dbReference>
<dbReference type="eggNOG" id="KOG0032">
    <property type="taxonomic scope" value="Eukaryota"/>
</dbReference>
<dbReference type="SUPFAM" id="SSF56112">
    <property type="entry name" value="Protein kinase-like (PK-like)"/>
    <property type="match status" value="1"/>
</dbReference>
<dbReference type="GO" id="GO:0005524">
    <property type="term" value="F:ATP binding"/>
    <property type="evidence" value="ECO:0007669"/>
    <property type="project" value="UniProtKB-UniRule"/>
</dbReference>
<keyword evidence="5 14" id="KW-0812">Transmembrane</keyword>
<keyword evidence="8 14" id="KW-1133">Transmembrane helix</keyword>
<dbReference type="CDD" id="cd14966">
    <property type="entry name" value="7tmD_STE3"/>
    <property type="match status" value="1"/>
</dbReference>
<dbReference type="Proteomes" id="UP000016934">
    <property type="component" value="Unassembled WGS sequence"/>
</dbReference>
<organism evidence="17 18">
    <name type="scientific">Cochliobolus sativus (strain ND90Pr / ATCC 201652)</name>
    <name type="common">Common root rot and spot blotch fungus</name>
    <name type="synonym">Bipolaris sorokiniana</name>
    <dbReference type="NCBI Taxonomy" id="665912"/>
    <lineage>
        <taxon>Eukaryota</taxon>
        <taxon>Fungi</taxon>
        <taxon>Dikarya</taxon>
        <taxon>Ascomycota</taxon>
        <taxon>Pezizomycotina</taxon>
        <taxon>Dothideomycetes</taxon>
        <taxon>Pleosporomycetidae</taxon>
        <taxon>Pleosporales</taxon>
        <taxon>Pleosporineae</taxon>
        <taxon>Pleosporaceae</taxon>
        <taxon>Bipolaris</taxon>
    </lineage>
</organism>
<dbReference type="RefSeq" id="XP_007697413.1">
    <property type="nucleotide sequence ID" value="XM_007699223.1"/>
</dbReference>
<reference evidence="18" key="2">
    <citation type="journal article" date="2013" name="PLoS Genet.">
        <title>Comparative genome structure, secondary metabolite, and effector coding capacity across Cochliobolus pathogens.</title>
        <authorList>
            <person name="Condon B.J."/>
            <person name="Leng Y."/>
            <person name="Wu D."/>
            <person name="Bushley K.E."/>
            <person name="Ohm R.A."/>
            <person name="Otillar R."/>
            <person name="Martin J."/>
            <person name="Schackwitz W."/>
            <person name="Grimwood J."/>
            <person name="MohdZainudin N."/>
            <person name="Xue C."/>
            <person name="Wang R."/>
            <person name="Manning V.A."/>
            <person name="Dhillon B."/>
            <person name="Tu Z.J."/>
            <person name="Steffenson B.J."/>
            <person name="Salamov A."/>
            <person name="Sun H."/>
            <person name="Lowry S."/>
            <person name="LaButti K."/>
            <person name="Han J."/>
            <person name="Copeland A."/>
            <person name="Lindquist E."/>
            <person name="Barry K."/>
            <person name="Schmutz J."/>
            <person name="Baker S.E."/>
            <person name="Ciuffetti L.M."/>
            <person name="Grigoriev I.V."/>
            <person name="Zhong S."/>
            <person name="Turgeon B.G."/>
        </authorList>
    </citation>
    <scope>NUCLEOTIDE SEQUENCE [LARGE SCALE GENOMIC DNA]</scope>
    <source>
        <strain evidence="18">ND90Pr / ATCC 201652</strain>
    </source>
</reference>
<comment type="similarity">
    <text evidence="2">Belongs to the protein kinase superfamily. CAMK Ser/Thr protein kinase family. CHEK2 subfamily.</text>
</comment>
<dbReference type="GO" id="GO:0004672">
    <property type="term" value="F:protein kinase activity"/>
    <property type="evidence" value="ECO:0007669"/>
    <property type="project" value="InterPro"/>
</dbReference>
<accession>M2TGL4</accession>
<feature type="transmembrane region" description="Helical" evidence="14">
    <location>
        <begin position="232"/>
        <end position="255"/>
    </location>
</feature>
<evidence type="ECO:0000313" key="17">
    <source>
        <dbReference type="EMBL" id="EMD67867.1"/>
    </source>
</evidence>
<dbReference type="InterPro" id="IPR017441">
    <property type="entry name" value="Protein_kinase_ATP_BS"/>
</dbReference>
<evidence type="ECO:0000256" key="3">
    <source>
        <dbReference type="ARBA" id="ARBA00011085"/>
    </source>
</evidence>
<reference evidence="17 18" key="1">
    <citation type="journal article" date="2012" name="PLoS Pathog.">
        <title>Diverse lifestyles and strategies of plant pathogenesis encoded in the genomes of eighteen Dothideomycetes fungi.</title>
        <authorList>
            <person name="Ohm R.A."/>
            <person name="Feau N."/>
            <person name="Henrissat B."/>
            <person name="Schoch C.L."/>
            <person name="Horwitz B.A."/>
            <person name="Barry K.W."/>
            <person name="Condon B.J."/>
            <person name="Copeland A.C."/>
            <person name="Dhillon B."/>
            <person name="Glaser F."/>
            <person name="Hesse C.N."/>
            <person name="Kosti I."/>
            <person name="LaButti K."/>
            <person name="Lindquist E.A."/>
            <person name="Lucas S."/>
            <person name="Salamov A.A."/>
            <person name="Bradshaw R.E."/>
            <person name="Ciuffetti L."/>
            <person name="Hamelin R.C."/>
            <person name="Kema G.H.J."/>
            <person name="Lawrence C."/>
            <person name="Scott J.A."/>
            <person name="Spatafora J.W."/>
            <person name="Turgeon B.G."/>
            <person name="de Wit P.J.G.M."/>
            <person name="Zhong S."/>
            <person name="Goodwin S.B."/>
            <person name="Grigoriev I.V."/>
        </authorList>
    </citation>
    <scope>NUCLEOTIDE SEQUENCE [LARGE SCALE GENOMIC DNA]</scope>
    <source>
        <strain evidence="18">ND90Pr / ATCC 201652</strain>
    </source>
</reference>
<dbReference type="AlphaFoldDB" id="M2TGL4"/>
<evidence type="ECO:0000256" key="1">
    <source>
        <dbReference type="ARBA" id="ARBA00004141"/>
    </source>
</evidence>
<evidence type="ECO:0000256" key="7">
    <source>
        <dbReference type="ARBA" id="ARBA00022840"/>
    </source>
</evidence>
<dbReference type="STRING" id="665912.M2TGL4"/>
<evidence type="ECO:0000256" key="14">
    <source>
        <dbReference type="SAM" id="Phobius"/>
    </source>
</evidence>
<feature type="binding site" evidence="13">
    <location>
        <position position="671"/>
    </location>
    <ligand>
        <name>ATP</name>
        <dbReference type="ChEBI" id="CHEBI:30616"/>
    </ligand>
</feature>
<evidence type="ECO:0000256" key="5">
    <source>
        <dbReference type="ARBA" id="ARBA00022692"/>
    </source>
</evidence>
<keyword evidence="6 13" id="KW-0547">Nucleotide-binding</keyword>
<dbReference type="Pfam" id="PF00069">
    <property type="entry name" value="Pkinase"/>
    <property type="match status" value="1"/>
</dbReference>
<dbReference type="HOGENOM" id="CLU_270231_0_0_1"/>
<dbReference type="PROSITE" id="PS50006">
    <property type="entry name" value="FHA_DOMAIN"/>
    <property type="match status" value="1"/>
</dbReference>
<feature type="transmembrane region" description="Helical" evidence="14">
    <location>
        <begin position="98"/>
        <end position="116"/>
    </location>
</feature>
<evidence type="ECO:0000259" key="16">
    <source>
        <dbReference type="PROSITE" id="PS50011"/>
    </source>
</evidence>
<dbReference type="Gene3D" id="2.60.200.20">
    <property type="match status" value="1"/>
</dbReference>
<name>M2TGL4_COCSN</name>
<dbReference type="PROSITE" id="PS00107">
    <property type="entry name" value="PROTEIN_KINASE_ATP"/>
    <property type="match status" value="1"/>
</dbReference>
<evidence type="ECO:0000259" key="15">
    <source>
        <dbReference type="PROSITE" id="PS50006"/>
    </source>
</evidence>
<dbReference type="SUPFAM" id="SSF49879">
    <property type="entry name" value="SMAD/FHA domain"/>
    <property type="match status" value="1"/>
</dbReference>
<gene>
    <name evidence="17" type="ORF">COCSADRAFT_82593</name>
</gene>
<keyword evidence="10 14" id="KW-0472">Membrane</keyword>
<evidence type="ECO:0000313" key="18">
    <source>
        <dbReference type="Proteomes" id="UP000016934"/>
    </source>
</evidence>
<keyword evidence="12" id="KW-0807">Transducer</keyword>
<evidence type="ECO:0000256" key="9">
    <source>
        <dbReference type="ARBA" id="ARBA00023040"/>
    </source>
</evidence>
<evidence type="ECO:0000256" key="13">
    <source>
        <dbReference type="PROSITE-ProRule" id="PRU10141"/>
    </source>
</evidence>
<dbReference type="InterPro" id="IPR011009">
    <property type="entry name" value="Kinase-like_dom_sf"/>
</dbReference>
<dbReference type="InterPro" id="IPR000719">
    <property type="entry name" value="Prot_kinase_dom"/>
</dbReference>